<feature type="chain" id="PRO_5005188721" description="DUF155 domain-containing protein" evidence="2">
    <location>
        <begin position="23"/>
        <end position="375"/>
    </location>
</feature>
<evidence type="ECO:0000259" key="3">
    <source>
        <dbReference type="Pfam" id="PF02582"/>
    </source>
</evidence>
<feature type="domain" description="DUF155" evidence="3">
    <location>
        <begin position="133"/>
        <end position="318"/>
    </location>
</feature>
<keyword evidence="2" id="KW-0732">Signal</keyword>
<evidence type="ECO:0000313" key="4">
    <source>
        <dbReference type="EMBL" id="CEM08257.1"/>
    </source>
</evidence>
<organism evidence="4">
    <name type="scientific">Chromera velia CCMP2878</name>
    <dbReference type="NCBI Taxonomy" id="1169474"/>
    <lineage>
        <taxon>Eukaryota</taxon>
        <taxon>Sar</taxon>
        <taxon>Alveolata</taxon>
        <taxon>Colpodellida</taxon>
        <taxon>Chromeraceae</taxon>
        <taxon>Chromera</taxon>
    </lineage>
</organism>
<gene>
    <name evidence="4" type="ORF">Cvel_15521</name>
</gene>
<dbReference type="InterPro" id="IPR051624">
    <property type="entry name" value="RMD1/Sad1-interacting"/>
</dbReference>
<accession>A0A0G4F7T6</accession>
<feature type="signal peptide" evidence="2">
    <location>
        <begin position="1"/>
        <end position="22"/>
    </location>
</feature>
<sequence length="375" mass="42738">MVRAVGLWKSLLCLRAVRPLHGAAFLSTTPPRLTGGHIDSSETTATPLHGRRPLLKEPSRKDELLLPNIELHRNPEMRPPLPRVCVRCESLGWNLRSLAVHLRSLGCFTWLSDSCLVSGTSDEFSEQEGVRAFFFRQGFCVFWNCDAQTETRFISTAAEFQTDISTGQTFTLQGEEDREFWSGASEEMEVLETDGETRLDERTLHLSSGPKRLSDQFAVSLAFVTACRLNILESKIDRQLKLERETIDMMEATSGKLNLVSEVLFKSKKALHSLRYDLNIGQEISDVPDILWEFPDQERLFLQMRRHFDVGPRVNTLNARLSWMNDLIQNFSEHVHHKYASRLEIIIIFLIGIEIVLQVIPQVIPFISSAQTPDT</sequence>
<reference evidence="4" key="1">
    <citation type="submission" date="2014-11" db="EMBL/GenBank/DDBJ databases">
        <authorList>
            <person name="Otto D Thomas"/>
            <person name="Naeem Raeece"/>
        </authorList>
    </citation>
    <scope>NUCLEOTIDE SEQUENCE</scope>
</reference>
<dbReference type="PhylomeDB" id="A0A0G4F7T6"/>
<dbReference type="InterPro" id="IPR003734">
    <property type="entry name" value="DUF155"/>
</dbReference>
<name>A0A0G4F7T6_9ALVE</name>
<evidence type="ECO:0000256" key="2">
    <source>
        <dbReference type="SAM" id="SignalP"/>
    </source>
</evidence>
<dbReference type="EMBL" id="CDMZ01000169">
    <property type="protein sequence ID" value="CEM08257.1"/>
    <property type="molecule type" value="Genomic_DNA"/>
</dbReference>
<dbReference type="PANTHER" id="PTHR16255">
    <property type="entry name" value="REQUIRED FOR MEIOTIC NUCLEAR DIVISION PROTEIN 1 HOMOLOG"/>
    <property type="match status" value="1"/>
</dbReference>
<dbReference type="PANTHER" id="PTHR16255:SF1">
    <property type="entry name" value="REQUIRED FOR MEIOTIC NUCLEAR DIVISION PROTEIN 1 HOMOLOG"/>
    <property type="match status" value="1"/>
</dbReference>
<dbReference type="GO" id="GO:0005739">
    <property type="term" value="C:mitochondrion"/>
    <property type="evidence" value="ECO:0007669"/>
    <property type="project" value="UniProtKB-ARBA"/>
</dbReference>
<protein>
    <recommendedName>
        <fullName evidence="3">DUF155 domain-containing protein</fullName>
    </recommendedName>
</protein>
<comment type="similarity">
    <text evidence="1">Belongs to the RMD1/sif2 family.</text>
</comment>
<dbReference type="VEuPathDB" id="CryptoDB:Cvel_15521"/>
<evidence type="ECO:0000256" key="1">
    <source>
        <dbReference type="ARBA" id="ARBA00008306"/>
    </source>
</evidence>
<dbReference type="Pfam" id="PF02582">
    <property type="entry name" value="DUF155"/>
    <property type="match status" value="1"/>
</dbReference>
<proteinExistence type="inferred from homology"/>
<dbReference type="AlphaFoldDB" id="A0A0G4F7T6"/>